<name>A0A8S9JL79_BRACR</name>
<feature type="region of interest" description="Disordered" evidence="1">
    <location>
        <begin position="1"/>
        <end position="83"/>
    </location>
</feature>
<dbReference type="AlphaFoldDB" id="A0A8S9JL79"/>
<organism evidence="2 3">
    <name type="scientific">Brassica cretica</name>
    <name type="common">Mustard</name>
    <dbReference type="NCBI Taxonomy" id="69181"/>
    <lineage>
        <taxon>Eukaryota</taxon>
        <taxon>Viridiplantae</taxon>
        <taxon>Streptophyta</taxon>
        <taxon>Embryophyta</taxon>
        <taxon>Tracheophyta</taxon>
        <taxon>Spermatophyta</taxon>
        <taxon>Magnoliopsida</taxon>
        <taxon>eudicotyledons</taxon>
        <taxon>Gunneridae</taxon>
        <taxon>Pentapetalae</taxon>
        <taxon>rosids</taxon>
        <taxon>malvids</taxon>
        <taxon>Brassicales</taxon>
        <taxon>Brassicaceae</taxon>
        <taxon>Brassiceae</taxon>
        <taxon>Brassica</taxon>
    </lineage>
</organism>
<accession>A0A8S9JL79</accession>
<protein>
    <submittedName>
        <fullName evidence="2">Uncharacterized protein</fullName>
    </submittedName>
</protein>
<evidence type="ECO:0000256" key="1">
    <source>
        <dbReference type="SAM" id="MobiDB-lite"/>
    </source>
</evidence>
<sequence length="134" mass="14431">MSAKKAAPKRAAPSETEDEVQFIRSSKRQAATAMASSSKKKSKASESTPKGALLPPSNSSRAIFSREGQCPSHVRNQDEAGTQAAAENVSLREQLEQREEEVCYLRCAAETFDAEKTMAVSGAIVVPSVDIEEE</sequence>
<gene>
    <name evidence="2" type="ORF">F2Q68_00004503</name>
</gene>
<dbReference type="Proteomes" id="UP000712281">
    <property type="component" value="Unassembled WGS sequence"/>
</dbReference>
<proteinExistence type="predicted"/>
<evidence type="ECO:0000313" key="3">
    <source>
        <dbReference type="Proteomes" id="UP000712281"/>
    </source>
</evidence>
<dbReference type="EMBL" id="QGKW02001660">
    <property type="protein sequence ID" value="KAF2583310.1"/>
    <property type="molecule type" value="Genomic_DNA"/>
</dbReference>
<feature type="compositionally biased region" description="Low complexity" evidence="1">
    <location>
        <begin position="1"/>
        <end position="13"/>
    </location>
</feature>
<reference evidence="2" key="1">
    <citation type="submission" date="2019-12" db="EMBL/GenBank/DDBJ databases">
        <title>Genome sequencing and annotation of Brassica cretica.</title>
        <authorList>
            <person name="Studholme D.J."/>
            <person name="Sarris P.F."/>
        </authorList>
    </citation>
    <scope>NUCLEOTIDE SEQUENCE</scope>
    <source>
        <strain evidence="2">PFS-001/15</strain>
        <tissue evidence="2">Leaf</tissue>
    </source>
</reference>
<comment type="caution">
    <text evidence="2">The sequence shown here is derived from an EMBL/GenBank/DDBJ whole genome shotgun (WGS) entry which is preliminary data.</text>
</comment>
<evidence type="ECO:0000313" key="2">
    <source>
        <dbReference type="EMBL" id="KAF2583310.1"/>
    </source>
</evidence>